<gene>
    <name evidence="1" type="ordered locus">MTR_6g445210</name>
</gene>
<sequence length="65" mass="7263">MVTEKALLISQPREDIAPIAIGQLYFKAIEIPLTSAYVHLNDIISPEALNQHLKVHETKNIVKKG</sequence>
<dbReference type="Proteomes" id="UP000002051">
    <property type="component" value="Chromosome 6"/>
</dbReference>
<keyword evidence="3" id="KW-1185">Reference proteome</keyword>
<accession>A0A072U8X9</accession>
<reference evidence="2" key="3">
    <citation type="submission" date="2015-04" db="UniProtKB">
        <authorList>
            <consortium name="EnsemblPlants"/>
        </authorList>
    </citation>
    <scope>IDENTIFICATION</scope>
    <source>
        <strain evidence="2">cv. Jemalong A17</strain>
    </source>
</reference>
<dbReference type="HOGENOM" id="CLU_2926148_0_0_1"/>
<reference evidence="1 3" key="1">
    <citation type="journal article" date="2011" name="Nature">
        <title>The Medicago genome provides insight into the evolution of rhizobial symbioses.</title>
        <authorList>
            <person name="Young N.D."/>
            <person name="Debelle F."/>
            <person name="Oldroyd G.E."/>
            <person name="Geurts R."/>
            <person name="Cannon S.B."/>
            <person name="Udvardi M.K."/>
            <person name="Benedito V.A."/>
            <person name="Mayer K.F."/>
            <person name="Gouzy J."/>
            <person name="Schoof H."/>
            <person name="Van de Peer Y."/>
            <person name="Proost S."/>
            <person name="Cook D.R."/>
            <person name="Meyers B.C."/>
            <person name="Spannagl M."/>
            <person name="Cheung F."/>
            <person name="De Mita S."/>
            <person name="Krishnakumar V."/>
            <person name="Gundlach H."/>
            <person name="Zhou S."/>
            <person name="Mudge J."/>
            <person name="Bharti A.K."/>
            <person name="Murray J.D."/>
            <person name="Naoumkina M.A."/>
            <person name="Rosen B."/>
            <person name="Silverstein K.A."/>
            <person name="Tang H."/>
            <person name="Rombauts S."/>
            <person name="Zhao P.X."/>
            <person name="Zhou P."/>
            <person name="Barbe V."/>
            <person name="Bardou P."/>
            <person name="Bechner M."/>
            <person name="Bellec A."/>
            <person name="Berger A."/>
            <person name="Berges H."/>
            <person name="Bidwell S."/>
            <person name="Bisseling T."/>
            <person name="Choisne N."/>
            <person name="Couloux A."/>
            <person name="Denny R."/>
            <person name="Deshpande S."/>
            <person name="Dai X."/>
            <person name="Doyle J.J."/>
            <person name="Dudez A.M."/>
            <person name="Farmer A.D."/>
            <person name="Fouteau S."/>
            <person name="Franken C."/>
            <person name="Gibelin C."/>
            <person name="Gish J."/>
            <person name="Goldstein S."/>
            <person name="Gonzalez A.J."/>
            <person name="Green P.J."/>
            <person name="Hallab A."/>
            <person name="Hartog M."/>
            <person name="Hua A."/>
            <person name="Humphray S.J."/>
            <person name="Jeong D.H."/>
            <person name="Jing Y."/>
            <person name="Jocker A."/>
            <person name="Kenton S.M."/>
            <person name="Kim D.J."/>
            <person name="Klee K."/>
            <person name="Lai H."/>
            <person name="Lang C."/>
            <person name="Lin S."/>
            <person name="Macmil S.L."/>
            <person name="Magdelenat G."/>
            <person name="Matthews L."/>
            <person name="McCorrison J."/>
            <person name="Monaghan E.L."/>
            <person name="Mun J.H."/>
            <person name="Najar F.Z."/>
            <person name="Nicholson C."/>
            <person name="Noirot C."/>
            <person name="O'Bleness M."/>
            <person name="Paule C.R."/>
            <person name="Poulain J."/>
            <person name="Prion F."/>
            <person name="Qin B."/>
            <person name="Qu C."/>
            <person name="Retzel E.F."/>
            <person name="Riddle C."/>
            <person name="Sallet E."/>
            <person name="Samain S."/>
            <person name="Samson N."/>
            <person name="Sanders I."/>
            <person name="Saurat O."/>
            <person name="Scarpelli C."/>
            <person name="Schiex T."/>
            <person name="Segurens B."/>
            <person name="Severin A.J."/>
            <person name="Sherrier D.J."/>
            <person name="Shi R."/>
            <person name="Sims S."/>
            <person name="Singer S.R."/>
            <person name="Sinharoy S."/>
            <person name="Sterck L."/>
            <person name="Viollet A."/>
            <person name="Wang B.B."/>
            <person name="Wang K."/>
            <person name="Wang M."/>
            <person name="Wang X."/>
            <person name="Warfsmann J."/>
            <person name="Weissenbach J."/>
            <person name="White D.D."/>
            <person name="White J.D."/>
            <person name="Wiley G.B."/>
            <person name="Wincker P."/>
            <person name="Xing Y."/>
            <person name="Yang L."/>
            <person name="Yao Z."/>
            <person name="Ying F."/>
            <person name="Zhai J."/>
            <person name="Zhou L."/>
            <person name="Zuber A."/>
            <person name="Denarie J."/>
            <person name="Dixon R.A."/>
            <person name="May G.D."/>
            <person name="Schwartz D.C."/>
            <person name="Rogers J."/>
            <person name="Quetier F."/>
            <person name="Town C.D."/>
            <person name="Roe B.A."/>
        </authorList>
    </citation>
    <scope>NUCLEOTIDE SEQUENCE [LARGE SCALE GENOMIC DNA]</scope>
    <source>
        <strain evidence="1">A17</strain>
        <strain evidence="2 3">cv. Jemalong A17</strain>
    </source>
</reference>
<evidence type="ECO:0000313" key="3">
    <source>
        <dbReference type="Proteomes" id="UP000002051"/>
    </source>
</evidence>
<evidence type="ECO:0000313" key="1">
    <source>
        <dbReference type="EMBL" id="KEH26107.1"/>
    </source>
</evidence>
<protein>
    <submittedName>
        <fullName evidence="1 2">Uncharacterized protein</fullName>
    </submittedName>
</protein>
<dbReference type="EnsemblPlants" id="KEH26107">
    <property type="protein sequence ID" value="KEH26107"/>
    <property type="gene ID" value="MTR_6g445210"/>
</dbReference>
<dbReference type="EMBL" id="CM001222">
    <property type="protein sequence ID" value="KEH26107.1"/>
    <property type="molecule type" value="Genomic_DNA"/>
</dbReference>
<dbReference type="AlphaFoldDB" id="A0A072U8X9"/>
<proteinExistence type="predicted"/>
<evidence type="ECO:0000313" key="2">
    <source>
        <dbReference type="EnsemblPlants" id="KEH26107"/>
    </source>
</evidence>
<reference evidence="1 3" key="2">
    <citation type="journal article" date="2014" name="BMC Genomics">
        <title>An improved genome release (version Mt4.0) for the model legume Medicago truncatula.</title>
        <authorList>
            <person name="Tang H."/>
            <person name="Krishnakumar V."/>
            <person name="Bidwell S."/>
            <person name="Rosen B."/>
            <person name="Chan A."/>
            <person name="Zhou S."/>
            <person name="Gentzbittel L."/>
            <person name="Childs K.L."/>
            <person name="Yandell M."/>
            <person name="Gundlach H."/>
            <person name="Mayer K.F."/>
            <person name="Schwartz D.C."/>
            <person name="Town C.D."/>
        </authorList>
    </citation>
    <scope>GENOME REANNOTATION</scope>
    <source>
        <strain evidence="1">A17</strain>
        <strain evidence="2 3">cv. Jemalong A17</strain>
    </source>
</reference>
<name>A0A072U8X9_MEDTR</name>
<organism evidence="1 3">
    <name type="scientific">Medicago truncatula</name>
    <name type="common">Barrel medic</name>
    <name type="synonym">Medicago tribuloides</name>
    <dbReference type="NCBI Taxonomy" id="3880"/>
    <lineage>
        <taxon>Eukaryota</taxon>
        <taxon>Viridiplantae</taxon>
        <taxon>Streptophyta</taxon>
        <taxon>Embryophyta</taxon>
        <taxon>Tracheophyta</taxon>
        <taxon>Spermatophyta</taxon>
        <taxon>Magnoliopsida</taxon>
        <taxon>eudicotyledons</taxon>
        <taxon>Gunneridae</taxon>
        <taxon>Pentapetalae</taxon>
        <taxon>rosids</taxon>
        <taxon>fabids</taxon>
        <taxon>Fabales</taxon>
        <taxon>Fabaceae</taxon>
        <taxon>Papilionoideae</taxon>
        <taxon>50 kb inversion clade</taxon>
        <taxon>NPAAA clade</taxon>
        <taxon>Hologalegina</taxon>
        <taxon>IRL clade</taxon>
        <taxon>Trifolieae</taxon>
        <taxon>Medicago</taxon>
    </lineage>
</organism>